<evidence type="ECO:0000313" key="6">
    <source>
        <dbReference type="EMBL" id="KAG8500131.1"/>
    </source>
</evidence>
<proteinExistence type="inferred from homology"/>
<name>A0A8J5ZH66_9ROSI</name>
<evidence type="ECO:0000256" key="4">
    <source>
        <dbReference type="ARBA" id="ARBA00022691"/>
    </source>
</evidence>
<dbReference type="OrthoDB" id="10251242at2759"/>
<dbReference type="Gene3D" id="3.40.50.150">
    <property type="entry name" value="Vaccinia Virus protein VP39"/>
    <property type="match status" value="2"/>
</dbReference>
<dbReference type="Pfam" id="PF13578">
    <property type="entry name" value="Methyltransf_24"/>
    <property type="match status" value="1"/>
</dbReference>
<organism evidence="6 7">
    <name type="scientific">Gossypium anomalum</name>
    <dbReference type="NCBI Taxonomy" id="47600"/>
    <lineage>
        <taxon>Eukaryota</taxon>
        <taxon>Viridiplantae</taxon>
        <taxon>Streptophyta</taxon>
        <taxon>Embryophyta</taxon>
        <taxon>Tracheophyta</taxon>
        <taxon>Spermatophyta</taxon>
        <taxon>Magnoliopsida</taxon>
        <taxon>eudicotyledons</taxon>
        <taxon>Gunneridae</taxon>
        <taxon>Pentapetalae</taxon>
        <taxon>rosids</taxon>
        <taxon>malvids</taxon>
        <taxon>Malvales</taxon>
        <taxon>Malvaceae</taxon>
        <taxon>Malvoideae</taxon>
        <taxon>Gossypium</taxon>
    </lineage>
</organism>
<dbReference type="SUPFAM" id="SSF53335">
    <property type="entry name" value="S-adenosyl-L-methionine-dependent methyltransferases"/>
    <property type="match status" value="2"/>
</dbReference>
<dbReference type="AlphaFoldDB" id="A0A8J5ZH66"/>
<dbReference type="PANTHER" id="PTHR10509">
    <property type="entry name" value="O-METHYLTRANSFERASE-RELATED"/>
    <property type="match status" value="1"/>
</dbReference>
<dbReference type="CDD" id="cd02440">
    <property type="entry name" value="AdoMet_MTases"/>
    <property type="match status" value="2"/>
</dbReference>
<dbReference type="InterPro" id="IPR050362">
    <property type="entry name" value="Cation-dep_OMT"/>
</dbReference>
<dbReference type="Proteomes" id="UP000701853">
    <property type="component" value="Chromosome 2"/>
</dbReference>
<evidence type="ECO:0000313" key="7">
    <source>
        <dbReference type="Proteomes" id="UP000701853"/>
    </source>
</evidence>
<comment type="similarity">
    <text evidence="5">Belongs to the class I-like SAM-binding methyltransferase superfamily. Cation-dependent O-methyltransferase family.</text>
</comment>
<dbReference type="EMBL" id="JAHUZN010000002">
    <property type="protein sequence ID" value="KAG8500131.1"/>
    <property type="molecule type" value="Genomic_DNA"/>
</dbReference>
<dbReference type="GO" id="GO:0008171">
    <property type="term" value="F:O-methyltransferase activity"/>
    <property type="evidence" value="ECO:0007669"/>
    <property type="project" value="InterPro"/>
</dbReference>
<keyword evidence="7" id="KW-1185">Reference proteome</keyword>
<dbReference type="InterPro" id="IPR029063">
    <property type="entry name" value="SAM-dependent_MTases_sf"/>
</dbReference>
<keyword evidence="3" id="KW-0808">Transferase</keyword>
<keyword evidence="2" id="KW-0489">Methyltransferase</keyword>
<protein>
    <recommendedName>
        <fullName evidence="8">Caffeoyl-CoA O-methyltransferase</fullName>
    </recommendedName>
</protein>
<comment type="cofactor">
    <cofactor evidence="1">
        <name>a divalent metal cation</name>
        <dbReference type="ChEBI" id="CHEBI:60240"/>
    </cofactor>
</comment>
<dbReference type="InterPro" id="IPR002935">
    <property type="entry name" value="SAM_O-MeTrfase"/>
</dbReference>
<dbReference type="GO" id="GO:0008757">
    <property type="term" value="F:S-adenosylmethionine-dependent methyltransferase activity"/>
    <property type="evidence" value="ECO:0007669"/>
    <property type="project" value="TreeGrafter"/>
</dbReference>
<gene>
    <name evidence="6" type="ORF">CXB51_004418</name>
</gene>
<reference evidence="6 7" key="1">
    <citation type="journal article" date="2021" name="bioRxiv">
        <title>The Gossypium anomalum genome as a resource for cotton improvement and evolutionary analysis of hybrid incompatibility.</title>
        <authorList>
            <person name="Grover C.E."/>
            <person name="Yuan D."/>
            <person name="Arick M.A."/>
            <person name="Miller E.R."/>
            <person name="Hu G."/>
            <person name="Peterson D.G."/>
            <person name="Wendel J.F."/>
            <person name="Udall J.A."/>
        </authorList>
    </citation>
    <scope>NUCLEOTIDE SEQUENCE [LARGE SCALE GENOMIC DNA]</scope>
    <source>
        <strain evidence="6">JFW-Udall</strain>
        <tissue evidence="6">Leaf</tissue>
    </source>
</reference>
<comment type="caution">
    <text evidence="6">The sequence shown here is derived from an EMBL/GenBank/DDBJ whole genome shotgun (WGS) entry which is preliminary data.</text>
</comment>
<dbReference type="PROSITE" id="PS51682">
    <property type="entry name" value="SAM_OMT_I"/>
    <property type="match status" value="2"/>
</dbReference>
<evidence type="ECO:0000256" key="2">
    <source>
        <dbReference type="ARBA" id="ARBA00022603"/>
    </source>
</evidence>
<dbReference type="GO" id="GO:0032259">
    <property type="term" value="P:methylation"/>
    <property type="evidence" value="ECO:0007669"/>
    <property type="project" value="UniProtKB-KW"/>
</dbReference>
<sequence length="385" mass="43746">MADWTKKTILRNEALQKYIYETSAYPKEHEQLKELREATLMNAKKTLEIGVFTGYSLLTTALTLPPDGKVIAIDPDKEAYEVGAPFIKKAGMQHKIEFFPSDAFFVLDDLIKNGEEGSFDFVFVDAYKSDYLKFHELTLKLVKVGGIVAYDNTLWYGSVAQSEKEVVEDLIKRYRNFVVEFNSFIAADPRVESVMNVPVDEAQFLSMLLKIMNAKKTMEIGVFTGYSLLATALALPDDGQITAIDLDIEAYETGLPFIQKAGVEHKINFIQSDAFVVLNDLINGEEKSSFDFIFVDAQKEDYMKFHEKVMELVKTGGIIAYDNTLWLGSVAYKQDEYEKHSEMPESVWRNRDYVIQFNSFLASNPQIESSLLSIGDGLTLCRRLY</sequence>
<keyword evidence="4" id="KW-0949">S-adenosyl-L-methionine</keyword>
<evidence type="ECO:0000256" key="1">
    <source>
        <dbReference type="ARBA" id="ARBA00001968"/>
    </source>
</evidence>
<dbReference type="PANTHER" id="PTHR10509:SF95">
    <property type="entry name" value="FLAVONOID 3',5'-METHYLTRANSFERASE-LIKE"/>
    <property type="match status" value="1"/>
</dbReference>
<evidence type="ECO:0000256" key="3">
    <source>
        <dbReference type="ARBA" id="ARBA00022679"/>
    </source>
</evidence>
<evidence type="ECO:0000256" key="5">
    <source>
        <dbReference type="ARBA" id="ARBA00023453"/>
    </source>
</evidence>
<evidence type="ECO:0008006" key="8">
    <source>
        <dbReference type="Google" id="ProtNLM"/>
    </source>
</evidence>
<dbReference type="Pfam" id="PF01596">
    <property type="entry name" value="Methyltransf_3"/>
    <property type="match status" value="1"/>
</dbReference>
<accession>A0A8J5ZH66</accession>